<organism evidence="1">
    <name type="scientific">marine sediment metagenome</name>
    <dbReference type="NCBI Taxonomy" id="412755"/>
    <lineage>
        <taxon>unclassified sequences</taxon>
        <taxon>metagenomes</taxon>
        <taxon>ecological metagenomes</taxon>
    </lineage>
</organism>
<feature type="non-terminal residue" evidence="1">
    <location>
        <position position="1"/>
    </location>
</feature>
<protein>
    <recommendedName>
        <fullName evidence="2">FAD-binding domain-containing protein</fullName>
    </recommendedName>
</protein>
<accession>X1TPF8</accession>
<proteinExistence type="predicted"/>
<evidence type="ECO:0008006" key="2">
    <source>
        <dbReference type="Google" id="ProtNLM"/>
    </source>
</evidence>
<reference evidence="1" key="1">
    <citation type="journal article" date="2014" name="Front. Microbiol.">
        <title>High frequency of phylogenetically diverse reductive dehalogenase-homologous genes in deep subseafloor sedimentary metagenomes.</title>
        <authorList>
            <person name="Kawai M."/>
            <person name="Futagami T."/>
            <person name="Toyoda A."/>
            <person name="Takaki Y."/>
            <person name="Nishi S."/>
            <person name="Hori S."/>
            <person name="Arai W."/>
            <person name="Tsubouchi T."/>
            <person name="Morono Y."/>
            <person name="Uchiyama I."/>
            <person name="Ito T."/>
            <person name="Fujiyama A."/>
            <person name="Inagaki F."/>
            <person name="Takami H."/>
        </authorList>
    </citation>
    <scope>NUCLEOTIDE SEQUENCE</scope>
    <source>
        <strain evidence="1">Expedition CK06-06</strain>
    </source>
</reference>
<dbReference type="Gene3D" id="3.50.50.60">
    <property type="entry name" value="FAD/NAD(P)-binding domain"/>
    <property type="match status" value="2"/>
</dbReference>
<name>X1TPF8_9ZZZZ</name>
<dbReference type="EMBL" id="BARW01031881">
    <property type="protein sequence ID" value="GAJ07213.1"/>
    <property type="molecule type" value="Genomic_DNA"/>
</dbReference>
<dbReference type="SUPFAM" id="SSF51905">
    <property type="entry name" value="FAD/NAD(P)-binding domain"/>
    <property type="match status" value="1"/>
</dbReference>
<gene>
    <name evidence="1" type="ORF">S12H4_50594</name>
</gene>
<dbReference type="InterPro" id="IPR036188">
    <property type="entry name" value="FAD/NAD-bd_sf"/>
</dbReference>
<dbReference type="AlphaFoldDB" id="X1TPF8"/>
<comment type="caution">
    <text evidence="1">The sequence shown here is derived from an EMBL/GenBank/DDBJ whole genome shotgun (WGS) entry which is preliminary data.</text>
</comment>
<feature type="non-terminal residue" evidence="1">
    <location>
        <position position="243"/>
    </location>
</feature>
<sequence length="243" mass="26795">PERGKREEIMPQVTICGAGLAGATLAHLLKHKGIDFEIYDQIKPWKCGVEPCGFGINYRSFLQICELLKLNPFKYVIRRDHFGFIDGIKVRADLATIDKPKLIFDLLEGTERKYDKPKLSDRLIIDATGSARAYSPAPESDFKVQTIQSRVKLSTAVSPWAHFSSSVGYAWLIPLSPSGLEVHLGAGAIKDGNLQETRGHLIERARIDIKEVICSCGAWIRATGPILPMVNRNTIAIGEAAGL</sequence>
<evidence type="ECO:0000313" key="1">
    <source>
        <dbReference type="EMBL" id="GAJ07213.1"/>
    </source>
</evidence>